<evidence type="ECO:0000256" key="10">
    <source>
        <dbReference type="ARBA" id="ARBA00041392"/>
    </source>
</evidence>
<dbReference type="PANTHER" id="PTHR11129:SF1">
    <property type="entry name" value="PROTEIN FARNESYLTRANSFERASE_GERANYLGERANYLTRANSFERASE TYPE-1 SUBUNIT ALPHA"/>
    <property type="match status" value="1"/>
</dbReference>
<dbReference type="EMBL" id="SSTD01008197">
    <property type="protein sequence ID" value="TYK16993.1"/>
    <property type="molecule type" value="Genomic_DNA"/>
</dbReference>
<evidence type="ECO:0000256" key="4">
    <source>
        <dbReference type="ARBA" id="ARBA00012702"/>
    </source>
</evidence>
<evidence type="ECO:0000256" key="14">
    <source>
        <dbReference type="ARBA" id="ARBA00050225"/>
    </source>
</evidence>
<evidence type="ECO:0000256" key="13">
    <source>
        <dbReference type="ARBA" id="ARBA00043219"/>
    </source>
</evidence>
<sequence>MDFDDSLPISERPEWYDVTPLPQDDGPNPIVAIAYKEDFSQLMSYFRAVYRADERSPRSLHLTAEAIAMNPGNYTVWHFRRLILEALNVDLHDELNFLDNIAESNTKNYQIWHHRRWVAQKLGTNAANKELEFTRKIISLDSKNYHAWSHRQWVLQALGGWEGELDYCHELLKEDVFNNSAWNQRYFVITRSPLLGGLQAMRESEVNYTVEAILAHPENESSWRYLRGLYAGDTQSWIIASQVSSVCLKVLKSKINFLFALSTLLDLLSHGFPSTQEFRDAVDALRVPDDNQTDSNLAKTVCLILERVDPIRVNYWLWQKSKLPHNANGSSDSSITTIVGEGCPGALRIESEGAASAY</sequence>
<evidence type="ECO:0000256" key="6">
    <source>
        <dbReference type="ARBA" id="ARBA00022679"/>
    </source>
</evidence>
<dbReference type="Pfam" id="PF01239">
    <property type="entry name" value="PPTA"/>
    <property type="match status" value="5"/>
</dbReference>
<dbReference type="SUPFAM" id="SSF48439">
    <property type="entry name" value="Protein prenylyltransferase"/>
    <property type="match status" value="1"/>
</dbReference>
<evidence type="ECO:0000313" key="18">
    <source>
        <dbReference type="Proteomes" id="UP000321947"/>
    </source>
</evidence>
<evidence type="ECO:0000256" key="9">
    <source>
        <dbReference type="ARBA" id="ARBA00040965"/>
    </source>
</evidence>
<evidence type="ECO:0000256" key="7">
    <source>
        <dbReference type="ARBA" id="ARBA00022737"/>
    </source>
</evidence>
<evidence type="ECO:0000256" key="3">
    <source>
        <dbReference type="ARBA" id="ARBA00012700"/>
    </source>
</evidence>
<comment type="similarity">
    <text evidence="2">Belongs to the protein prenyltransferase subunit alpha family.</text>
</comment>
<dbReference type="Proteomes" id="UP000321947">
    <property type="component" value="Unassembled WGS sequence"/>
</dbReference>
<gene>
    <name evidence="17" type="ORF">E5676_scaffold130G001350</name>
</gene>
<comment type="catalytic activity">
    <reaction evidence="14">
        <text>L-cysteinyl-[protein] + (2E,6E)-farnesyl diphosphate = S-(2E,6E)-farnesyl-L-cysteinyl-[protein] + diphosphate</text>
        <dbReference type="Rhea" id="RHEA:13345"/>
        <dbReference type="Rhea" id="RHEA-COMP:10131"/>
        <dbReference type="Rhea" id="RHEA-COMP:11535"/>
        <dbReference type="ChEBI" id="CHEBI:29950"/>
        <dbReference type="ChEBI" id="CHEBI:33019"/>
        <dbReference type="ChEBI" id="CHEBI:86019"/>
        <dbReference type="ChEBI" id="CHEBI:175763"/>
        <dbReference type="EC" id="2.5.1.58"/>
    </reaction>
</comment>
<keyword evidence="7" id="KW-0677">Repeat</keyword>
<comment type="caution">
    <text evidence="17">The sequence shown here is derived from an EMBL/GenBank/DDBJ whole genome shotgun (WGS) entry which is preliminary data.</text>
</comment>
<dbReference type="AlphaFoldDB" id="A0A5D3CYK3"/>
<organism evidence="17 18">
    <name type="scientific">Cucumis melo var. makuwa</name>
    <name type="common">Oriental melon</name>
    <dbReference type="NCBI Taxonomy" id="1194695"/>
    <lineage>
        <taxon>Eukaryota</taxon>
        <taxon>Viridiplantae</taxon>
        <taxon>Streptophyta</taxon>
        <taxon>Embryophyta</taxon>
        <taxon>Tracheophyta</taxon>
        <taxon>Spermatophyta</taxon>
        <taxon>Magnoliopsida</taxon>
        <taxon>eudicotyledons</taxon>
        <taxon>Gunneridae</taxon>
        <taxon>Pentapetalae</taxon>
        <taxon>rosids</taxon>
        <taxon>fabids</taxon>
        <taxon>Cucurbitales</taxon>
        <taxon>Cucurbitaceae</taxon>
        <taxon>Benincaseae</taxon>
        <taxon>Cucumis</taxon>
    </lineage>
</organism>
<comment type="catalytic activity">
    <reaction evidence="15">
        <text>geranylgeranyl diphosphate + L-cysteinyl-[protein] = S-geranylgeranyl-L-cysteinyl-[protein] + diphosphate</text>
        <dbReference type="Rhea" id="RHEA:21240"/>
        <dbReference type="Rhea" id="RHEA-COMP:10131"/>
        <dbReference type="Rhea" id="RHEA-COMP:11537"/>
        <dbReference type="ChEBI" id="CHEBI:29950"/>
        <dbReference type="ChEBI" id="CHEBI:33019"/>
        <dbReference type="ChEBI" id="CHEBI:57533"/>
        <dbReference type="ChEBI" id="CHEBI:86021"/>
        <dbReference type="EC" id="2.5.1.59"/>
    </reaction>
</comment>
<dbReference type="Gene3D" id="1.25.40.120">
    <property type="entry name" value="Protein prenylyltransferase"/>
    <property type="match status" value="1"/>
</dbReference>
<dbReference type="EC" id="2.5.1.58" evidence="4"/>
<dbReference type="GO" id="GO:0004660">
    <property type="term" value="F:protein farnesyltransferase activity"/>
    <property type="evidence" value="ECO:0007669"/>
    <property type="project" value="UniProtKB-EC"/>
</dbReference>
<evidence type="ECO:0000256" key="2">
    <source>
        <dbReference type="ARBA" id="ARBA00006734"/>
    </source>
</evidence>
<name>A0A5D3CYK3_CUCMM</name>
<dbReference type="FunFam" id="1.25.40.120:FF:000004">
    <property type="entry name" value="Protein farnesyltransferase/geranylgeranyltransferase type-1 subunit alpha"/>
    <property type="match status" value="1"/>
</dbReference>
<dbReference type="PANTHER" id="PTHR11129">
    <property type="entry name" value="PROTEIN FARNESYLTRANSFERASE ALPHA SUBUNIT/RAB GERANYLGERANYL TRANSFERASE ALPHA SUBUNIT"/>
    <property type="match status" value="1"/>
</dbReference>
<evidence type="ECO:0000256" key="11">
    <source>
        <dbReference type="ARBA" id="ARBA00042436"/>
    </source>
</evidence>
<comment type="cofactor">
    <cofactor evidence="1">
        <name>Mg(2+)</name>
        <dbReference type="ChEBI" id="CHEBI:18420"/>
    </cofactor>
</comment>
<proteinExistence type="inferred from homology"/>
<dbReference type="GO" id="GO:0005953">
    <property type="term" value="C:CAAX-protein geranylgeranyltransferase complex"/>
    <property type="evidence" value="ECO:0007669"/>
    <property type="project" value="TreeGrafter"/>
</dbReference>
<keyword evidence="5" id="KW-0637">Prenyltransferase</keyword>
<dbReference type="GO" id="GO:0004662">
    <property type="term" value="F:CAAX-protein geranylgeranyltransferase activity"/>
    <property type="evidence" value="ECO:0007669"/>
    <property type="project" value="UniProtKB-EC"/>
</dbReference>
<evidence type="ECO:0000256" key="15">
    <source>
        <dbReference type="ARBA" id="ARBA00050428"/>
    </source>
</evidence>
<dbReference type="GO" id="GO:0005965">
    <property type="term" value="C:protein farnesyltransferase complex"/>
    <property type="evidence" value="ECO:0007669"/>
    <property type="project" value="TreeGrafter"/>
</dbReference>
<accession>A0A5D3CYK3</accession>
<dbReference type="EC" id="2.5.1.59" evidence="3"/>
<evidence type="ECO:0000256" key="1">
    <source>
        <dbReference type="ARBA" id="ARBA00001946"/>
    </source>
</evidence>
<evidence type="ECO:0000256" key="5">
    <source>
        <dbReference type="ARBA" id="ARBA00022602"/>
    </source>
</evidence>
<evidence type="ECO:0000256" key="16">
    <source>
        <dbReference type="ARBA" id="ARBA00055749"/>
    </source>
</evidence>
<keyword evidence="6 17" id="KW-0808">Transferase</keyword>
<keyword evidence="8" id="KW-0460">Magnesium</keyword>
<comment type="function">
    <text evidence="16">Essential subunit of both the farnesyltransferase and the geranylgeranyltransferase complex. Contributes to the transfer of a farnesyl or geranylgeranyl moiety from farnesyl or geranylgeranyl diphosphate to a cysteine at the fourth position from the C-terminus of several proteins having the C-terminal sequence Cys-aliphatic-aliphatic-X.</text>
</comment>
<evidence type="ECO:0000256" key="8">
    <source>
        <dbReference type="ARBA" id="ARBA00022842"/>
    </source>
</evidence>
<protein>
    <recommendedName>
        <fullName evidence="9">Protein farnesyltransferase/geranylgeranyltransferase type-1 subunit alpha</fullName>
        <ecNumber evidence="4">2.5.1.58</ecNumber>
        <ecNumber evidence="3">2.5.1.59</ecNumber>
    </recommendedName>
    <alternativeName>
        <fullName evidence="12">CAAX farnesyltransferase subunit alpha</fullName>
    </alternativeName>
    <alternativeName>
        <fullName evidence="11">FTase-alpha</fullName>
    </alternativeName>
    <alternativeName>
        <fullName evidence="10">Ras proteins prenyltransferase subunit alpha</fullName>
    </alternativeName>
    <alternativeName>
        <fullName evidence="13">Type I protein geranyl-geranyltransferase subunit alpha</fullName>
    </alternativeName>
</protein>
<dbReference type="InterPro" id="IPR002088">
    <property type="entry name" value="Prenyl_trans_a"/>
</dbReference>
<reference evidence="17 18" key="1">
    <citation type="submission" date="2019-08" db="EMBL/GenBank/DDBJ databases">
        <title>Draft genome sequences of two oriental melons (Cucumis melo L. var makuwa).</title>
        <authorList>
            <person name="Kwon S.-Y."/>
        </authorList>
    </citation>
    <scope>NUCLEOTIDE SEQUENCE [LARGE SCALE GENOMIC DNA]</scope>
    <source>
        <strain evidence="18">cv. Chang Bougi</strain>
        <tissue evidence="17">Leaf</tissue>
    </source>
</reference>
<evidence type="ECO:0000313" key="17">
    <source>
        <dbReference type="EMBL" id="TYK16993.1"/>
    </source>
</evidence>
<evidence type="ECO:0000256" key="12">
    <source>
        <dbReference type="ARBA" id="ARBA00043086"/>
    </source>
</evidence>
<dbReference type="PROSITE" id="PS51147">
    <property type="entry name" value="PFTA"/>
    <property type="match status" value="5"/>
</dbReference>